<name>A0A210PKZ0_MIZYE</name>
<comment type="caution">
    <text evidence="1">The sequence shown here is derived from an EMBL/GenBank/DDBJ whole genome shotgun (WGS) entry which is preliminary data.</text>
</comment>
<keyword evidence="2" id="KW-1185">Reference proteome</keyword>
<organism evidence="1 2">
    <name type="scientific">Mizuhopecten yessoensis</name>
    <name type="common">Japanese scallop</name>
    <name type="synonym">Patinopecten yessoensis</name>
    <dbReference type="NCBI Taxonomy" id="6573"/>
    <lineage>
        <taxon>Eukaryota</taxon>
        <taxon>Metazoa</taxon>
        <taxon>Spiralia</taxon>
        <taxon>Lophotrochozoa</taxon>
        <taxon>Mollusca</taxon>
        <taxon>Bivalvia</taxon>
        <taxon>Autobranchia</taxon>
        <taxon>Pteriomorphia</taxon>
        <taxon>Pectinida</taxon>
        <taxon>Pectinoidea</taxon>
        <taxon>Pectinidae</taxon>
        <taxon>Mizuhopecten</taxon>
    </lineage>
</organism>
<proteinExistence type="predicted"/>
<accession>A0A210PKZ0</accession>
<dbReference type="Proteomes" id="UP000242188">
    <property type="component" value="Unassembled WGS sequence"/>
</dbReference>
<evidence type="ECO:0000313" key="2">
    <source>
        <dbReference type="Proteomes" id="UP000242188"/>
    </source>
</evidence>
<gene>
    <name evidence="1" type="ORF">KP79_PYT25311</name>
</gene>
<dbReference type="EMBL" id="NEDP02005594">
    <property type="protein sequence ID" value="OWF37160.1"/>
    <property type="molecule type" value="Genomic_DNA"/>
</dbReference>
<reference evidence="1 2" key="1">
    <citation type="journal article" date="2017" name="Nat. Ecol. Evol.">
        <title>Scallop genome provides insights into evolution of bilaterian karyotype and development.</title>
        <authorList>
            <person name="Wang S."/>
            <person name="Zhang J."/>
            <person name="Jiao W."/>
            <person name="Li J."/>
            <person name="Xun X."/>
            <person name="Sun Y."/>
            <person name="Guo X."/>
            <person name="Huan P."/>
            <person name="Dong B."/>
            <person name="Zhang L."/>
            <person name="Hu X."/>
            <person name="Sun X."/>
            <person name="Wang J."/>
            <person name="Zhao C."/>
            <person name="Wang Y."/>
            <person name="Wang D."/>
            <person name="Huang X."/>
            <person name="Wang R."/>
            <person name="Lv J."/>
            <person name="Li Y."/>
            <person name="Zhang Z."/>
            <person name="Liu B."/>
            <person name="Lu W."/>
            <person name="Hui Y."/>
            <person name="Liang J."/>
            <person name="Zhou Z."/>
            <person name="Hou R."/>
            <person name="Li X."/>
            <person name="Liu Y."/>
            <person name="Li H."/>
            <person name="Ning X."/>
            <person name="Lin Y."/>
            <person name="Zhao L."/>
            <person name="Xing Q."/>
            <person name="Dou J."/>
            <person name="Li Y."/>
            <person name="Mao J."/>
            <person name="Guo H."/>
            <person name="Dou H."/>
            <person name="Li T."/>
            <person name="Mu C."/>
            <person name="Jiang W."/>
            <person name="Fu Q."/>
            <person name="Fu X."/>
            <person name="Miao Y."/>
            <person name="Liu J."/>
            <person name="Yu Q."/>
            <person name="Li R."/>
            <person name="Liao H."/>
            <person name="Li X."/>
            <person name="Kong Y."/>
            <person name="Jiang Z."/>
            <person name="Chourrout D."/>
            <person name="Li R."/>
            <person name="Bao Z."/>
        </authorList>
    </citation>
    <scope>NUCLEOTIDE SEQUENCE [LARGE SCALE GENOMIC DNA]</scope>
    <source>
        <strain evidence="1 2">PY_sf001</strain>
    </source>
</reference>
<protein>
    <submittedName>
        <fullName evidence="1">Uncharacterized protein</fullName>
    </submittedName>
</protein>
<dbReference type="AlphaFoldDB" id="A0A210PKZ0"/>
<sequence length="353" mass="40684">MANTAKNVNLPPEGYHGGIIHDETKFQEALVLNVKGRENNRVGFVETGEESDALRIMKKRNMEPTVASDVLQITIAHYPTNTVTAPELYGILWDIIGELQSWGFITNVILQDGGDQNRQFMRLHFNNDEDAIRKNYMSPNLAYLARNVAYSQDVSHNVKKLRNAVLSGGTQKHHTRHLRLRGQSIVGLDAVRWDEKTNSRRANRTISTSHMYPGSAEIVRNHLAEEMLDQDFMYLMQAYQKFLQNRSVFDGTERFLEQTSQLISIFTDKRPISSVTDIRLSTLKKIQKWFRDWKEEVHCLVGLSAKVTPVHKLSHQNCQQAVTPYPWRMETSYRCLMINSVGHTPDRQRVELF</sequence>
<evidence type="ECO:0000313" key="1">
    <source>
        <dbReference type="EMBL" id="OWF37160.1"/>
    </source>
</evidence>